<reference evidence="2" key="1">
    <citation type="journal article" date="2023" name="Nat. Plants">
        <title>Single-cell RNA sequencing provides a high-resolution roadmap for understanding the multicellular compartmentation of specialized metabolism.</title>
        <authorList>
            <person name="Sun S."/>
            <person name="Shen X."/>
            <person name="Li Y."/>
            <person name="Li Y."/>
            <person name="Wang S."/>
            <person name="Li R."/>
            <person name="Zhang H."/>
            <person name="Shen G."/>
            <person name="Guo B."/>
            <person name="Wei J."/>
            <person name="Xu J."/>
            <person name="St-Pierre B."/>
            <person name="Chen S."/>
            <person name="Sun C."/>
        </authorList>
    </citation>
    <scope>NUCLEOTIDE SEQUENCE [LARGE SCALE GENOMIC DNA]</scope>
</reference>
<accession>A0ACC0BH36</accession>
<sequence>MYPARQQALDVCGRSYGQRRFPKKGRHRIVEDVVQLVMDSYKQRLNLQKSVVSLRGIAAPRRRWERLREGLIKVNVDGALAGIRGDCVAIAQDSEGHFLGALAAPMIKAKEVDHVEAKALLLGLSLVDKLENPPFIIESDNSNLV</sequence>
<dbReference type="EMBL" id="CM044703">
    <property type="protein sequence ID" value="KAI5671907.1"/>
    <property type="molecule type" value="Genomic_DNA"/>
</dbReference>
<evidence type="ECO:0000313" key="2">
    <source>
        <dbReference type="Proteomes" id="UP001060085"/>
    </source>
</evidence>
<keyword evidence="2" id="KW-1185">Reference proteome</keyword>
<gene>
    <name evidence="1" type="ORF">M9H77_12271</name>
</gene>
<protein>
    <submittedName>
        <fullName evidence="1">Uncharacterized protein</fullName>
    </submittedName>
</protein>
<dbReference type="Proteomes" id="UP001060085">
    <property type="component" value="Linkage Group LG03"/>
</dbReference>
<name>A0ACC0BH36_CATRO</name>
<proteinExistence type="predicted"/>
<organism evidence="1 2">
    <name type="scientific">Catharanthus roseus</name>
    <name type="common">Madagascar periwinkle</name>
    <name type="synonym">Vinca rosea</name>
    <dbReference type="NCBI Taxonomy" id="4058"/>
    <lineage>
        <taxon>Eukaryota</taxon>
        <taxon>Viridiplantae</taxon>
        <taxon>Streptophyta</taxon>
        <taxon>Embryophyta</taxon>
        <taxon>Tracheophyta</taxon>
        <taxon>Spermatophyta</taxon>
        <taxon>Magnoliopsida</taxon>
        <taxon>eudicotyledons</taxon>
        <taxon>Gunneridae</taxon>
        <taxon>Pentapetalae</taxon>
        <taxon>asterids</taxon>
        <taxon>lamiids</taxon>
        <taxon>Gentianales</taxon>
        <taxon>Apocynaceae</taxon>
        <taxon>Rauvolfioideae</taxon>
        <taxon>Vinceae</taxon>
        <taxon>Catharanthinae</taxon>
        <taxon>Catharanthus</taxon>
    </lineage>
</organism>
<evidence type="ECO:0000313" key="1">
    <source>
        <dbReference type="EMBL" id="KAI5671907.1"/>
    </source>
</evidence>
<comment type="caution">
    <text evidence="1">The sequence shown here is derived from an EMBL/GenBank/DDBJ whole genome shotgun (WGS) entry which is preliminary data.</text>
</comment>